<evidence type="ECO:0000256" key="3">
    <source>
        <dbReference type="ARBA" id="ARBA00023242"/>
    </source>
</evidence>
<sequence length="267" mass="30244">MEGIIKWENDVVGATKGNEPKTYKNGDLNSSYAQFSKAASSSYLAPNKNVCNNPSDMRNPGNGSDDQLLHFAEFILGPKFDPNMDPKKINKMISNRLSAQRSRYRKMRYLLNLEEQAKTFEEKVTALRTEITSYTNQKQLLMSEQATLRQKLEAIEKEKSLRNAETEKRNAELKILKELKMKKELEELFGVPIFNHDDAIIPHPLVSCYTNSGQVAEKNNGDETSSEIMKVEMAPIDHEQQVVLQGNNMDLLAPNNMTLPSYPGSKN</sequence>
<evidence type="ECO:0000313" key="7">
    <source>
        <dbReference type="Proteomes" id="UP001341840"/>
    </source>
</evidence>
<dbReference type="SUPFAM" id="SSF57959">
    <property type="entry name" value="Leucine zipper domain"/>
    <property type="match status" value="1"/>
</dbReference>
<organism evidence="6 7">
    <name type="scientific">Stylosanthes scabra</name>
    <dbReference type="NCBI Taxonomy" id="79078"/>
    <lineage>
        <taxon>Eukaryota</taxon>
        <taxon>Viridiplantae</taxon>
        <taxon>Streptophyta</taxon>
        <taxon>Embryophyta</taxon>
        <taxon>Tracheophyta</taxon>
        <taxon>Spermatophyta</taxon>
        <taxon>Magnoliopsida</taxon>
        <taxon>eudicotyledons</taxon>
        <taxon>Gunneridae</taxon>
        <taxon>Pentapetalae</taxon>
        <taxon>rosids</taxon>
        <taxon>fabids</taxon>
        <taxon>Fabales</taxon>
        <taxon>Fabaceae</taxon>
        <taxon>Papilionoideae</taxon>
        <taxon>50 kb inversion clade</taxon>
        <taxon>dalbergioids sensu lato</taxon>
        <taxon>Dalbergieae</taxon>
        <taxon>Pterocarpus clade</taxon>
        <taxon>Stylosanthes</taxon>
    </lineage>
</organism>
<keyword evidence="7" id="KW-1185">Reference proteome</keyword>
<keyword evidence="1" id="KW-0805">Transcription regulation</keyword>
<dbReference type="PANTHER" id="PTHR46391">
    <property type="entry name" value="BASIC LEUCINE ZIPPER 34"/>
    <property type="match status" value="1"/>
</dbReference>
<gene>
    <name evidence="6" type="ORF">PIB30_023702</name>
</gene>
<dbReference type="PROSITE" id="PS50217">
    <property type="entry name" value="BZIP"/>
    <property type="match status" value="1"/>
</dbReference>
<dbReference type="Gene3D" id="1.20.5.170">
    <property type="match status" value="1"/>
</dbReference>
<dbReference type="SMART" id="SM00338">
    <property type="entry name" value="BRLZ"/>
    <property type="match status" value="1"/>
</dbReference>
<evidence type="ECO:0000256" key="2">
    <source>
        <dbReference type="ARBA" id="ARBA00023163"/>
    </source>
</evidence>
<dbReference type="InterPro" id="IPR046347">
    <property type="entry name" value="bZIP_sf"/>
</dbReference>
<dbReference type="EMBL" id="JASCZI010120912">
    <property type="protein sequence ID" value="MED6157504.1"/>
    <property type="molecule type" value="Genomic_DNA"/>
</dbReference>
<dbReference type="CDD" id="cd14703">
    <property type="entry name" value="bZIP_plant_RF2"/>
    <property type="match status" value="1"/>
</dbReference>
<reference evidence="6 7" key="1">
    <citation type="journal article" date="2023" name="Plants (Basel)">
        <title>Bridging the Gap: Combining Genomics and Transcriptomics Approaches to Understand Stylosanthes scabra, an Orphan Legume from the Brazilian Caatinga.</title>
        <authorList>
            <person name="Ferreira-Neto J.R.C."/>
            <person name="da Silva M.D."/>
            <person name="Binneck E."/>
            <person name="de Melo N.F."/>
            <person name="da Silva R.H."/>
            <person name="de Melo A.L.T.M."/>
            <person name="Pandolfi V."/>
            <person name="Bustamante F.O."/>
            <person name="Brasileiro-Vidal A.C."/>
            <person name="Benko-Iseppon A.M."/>
        </authorList>
    </citation>
    <scope>NUCLEOTIDE SEQUENCE [LARGE SCALE GENOMIC DNA]</scope>
    <source>
        <tissue evidence="6">Leaves</tissue>
    </source>
</reference>
<evidence type="ECO:0000259" key="5">
    <source>
        <dbReference type="PROSITE" id="PS50217"/>
    </source>
</evidence>
<dbReference type="Pfam" id="PF00170">
    <property type="entry name" value="bZIP_1"/>
    <property type="match status" value="1"/>
</dbReference>
<accession>A0ABU6U931</accession>
<feature type="domain" description="BZIP" evidence="5">
    <location>
        <begin position="85"/>
        <end position="148"/>
    </location>
</feature>
<keyword evidence="4" id="KW-0175">Coiled coil</keyword>
<evidence type="ECO:0000256" key="4">
    <source>
        <dbReference type="SAM" id="Coils"/>
    </source>
</evidence>
<comment type="caution">
    <text evidence="6">The sequence shown here is derived from an EMBL/GenBank/DDBJ whole genome shotgun (WGS) entry which is preliminary data.</text>
</comment>
<evidence type="ECO:0000256" key="1">
    <source>
        <dbReference type="ARBA" id="ARBA00023015"/>
    </source>
</evidence>
<keyword evidence="2" id="KW-0804">Transcription</keyword>
<dbReference type="PROSITE" id="PS00036">
    <property type="entry name" value="BZIP_BASIC"/>
    <property type="match status" value="1"/>
</dbReference>
<dbReference type="PANTHER" id="PTHR46391:SF13">
    <property type="entry name" value="ACTIVATOR OF SPOMIN LUC3"/>
    <property type="match status" value="1"/>
</dbReference>
<protein>
    <recommendedName>
        <fullName evidence="5">BZIP domain-containing protein</fullName>
    </recommendedName>
</protein>
<proteinExistence type="predicted"/>
<dbReference type="Proteomes" id="UP001341840">
    <property type="component" value="Unassembled WGS sequence"/>
</dbReference>
<feature type="coiled-coil region" evidence="4">
    <location>
        <begin position="110"/>
        <end position="188"/>
    </location>
</feature>
<dbReference type="InterPro" id="IPR052483">
    <property type="entry name" value="bZIP_transcription_regulators"/>
</dbReference>
<keyword evidence="3" id="KW-0539">Nucleus</keyword>
<dbReference type="InterPro" id="IPR044759">
    <property type="entry name" value="bZIP_RF2"/>
</dbReference>
<evidence type="ECO:0000313" key="6">
    <source>
        <dbReference type="EMBL" id="MED6157504.1"/>
    </source>
</evidence>
<name>A0ABU6U931_9FABA</name>
<dbReference type="InterPro" id="IPR004827">
    <property type="entry name" value="bZIP"/>
</dbReference>